<dbReference type="Proteomes" id="UP000095210">
    <property type="component" value="Chromosome"/>
</dbReference>
<evidence type="ECO:0000259" key="2">
    <source>
        <dbReference type="Pfam" id="PF13250"/>
    </source>
</evidence>
<organism evidence="3 4">
    <name type="scientific">Actinoalloteichus hymeniacidonis</name>
    <dbReference type="NCBI Taxonomy" id="340345"/>
    <lineage>
        <taxon>Bacteria</taxon>
        <taxon>Bacillati</taxon>
        <taxon>Actinomycetota</taxon>
        <taxon>Actinomycetes</taxon>
        <taxon>Pseudonocardiales</taxon>
        <taxon>Pseudonocardiaceae</taxon>
        <taxon>Actinoalloteichus</taxon>
    </lineage>
</organism>
<evidence type="ECO:0000313" key="3">
    <source>
        <dbReference type="EMBL" id="AOS63423.1"/>
    </source>
</evidence>
<name>A0AAC9HQB3_9PSEU</name>
<proteinExistence type="predicted"/>
<keyword evidence="4" id="KW-1185">Reference proteome</keyword>
<sequence length="203" mass="22189">MLGRRQQIEALRRYEQRLRAARRDDAAPGRRSTAGLGSSATERTVDTGLTRPRFDSGILAQTDPADLRRRRRKLAASGRALQSTEPAQNPVRPTHPTGSSDPKSLDRRADKALARLLLRAYDTVAAACHRDLDRIGLTEALATLARSADGIDRIGSAFAVRIDPDYHALRCGELQLAAACSQRGAHDRRPPSAPDADRLADRP</sequence>
<feature type="region of interest" description="Disordered" evidence="1">
    <location>
        <begin position="20"/>
        <end position="106"/>
    </location>
</feature>
<feature type="region of interest" description="Disordered" evidence="1">
    <location>
        <begin position="181"/>
        <end position="203"/>
    </location>
</feature>
<dbReference type="RefSeq" id="WP_069849187.1">
    <property type="nucleotide sequence ID" value="NZ_CP014859.1"/>
</dbReference>
<dbReference type="EMBL" id="CP014859">
    <property type="protein sequence ID" value="AOS63423.1"/>
    <property type="molecule type" value="Genomic_DNA"/>
</dbReference>
<dbReference type="AlphaFoldDB" id="A0AAC9HQB3"/>
<protein>
    <recommendedName>
        <fullName evidence="2">SNIPE associated domain-containing protein</fullName>
    </recommendedName>
</protein>
<evidence type="ECO:0000256" key="1">
    <source>
        <dbReference type="SAM" id="MobiDB-lite"/>
    </source>
</evidence>
<feature type="compositionally biased region" description="Basic and acidic residues" evidence="1">
    <location>
        <begin position="184"/>
        <end position="203"/>
    </location>
</feature>
<reference evidence="4" key="1">
    <citation type="submission" date="2016-03" db="EMBL/GenBank/DDBJ databases">
        <title>Complete genome sequence of the type strain Actinoalloteichus hymeniacidonis DSM 45092.</title>
        <authorList>
            <person name="Schaffert L."/>
            <person name="Albersmeier A."/>
            <person name="Winkler A."/>
            <person name="Kalinowski J."/>
            <person name="Zotchev S."/>
            <person name="Ruckert C."/>
        </authorList>
    </citation>
    <scope>NUCLEOTIDE SEQUENCE [LARGE SCALE GENOMIC DNA]</scope>
    <source>
        <strain evidence="4">HPA177(T) (DSM 45092(T))</strain>
    </source>
</reference>
<dbReference type="KEGG" id="ahm:TL08_13045"/>
<dbReference type="InterPro" id="IPR025280">
    <property type="entry name" value="SNIPE"/>
</dbReference>
<feature type="domain" description="SNIPE associated" evidence="2">
    <location>
        <begin position="103"/>
        <end position="181"/>
    </location>
</feature>
<evidence type="ECO:0000313" key="4">
    <source>
        <dbReference type="Proteomes" id="UP000095210"/>
    </source>
</evidence>
<gene>
    <name evidence="3" type="ORF">TL08_13045</name>
</gene>
<dbReference type="Pfam" id="PF13250">
    <property type="entry name" value="SNIPE"/>
    <property type="match status" value="1"/>
</dbReference>
<accession>A0AAC9HQB3</accession>